<dbReference type="Pfam" id="PF04183">
    <property type="entry name" value="IucA_IucC"/>
    <property type="match status" value="1"/>
</dbReference>
<name>A0ABR5EZJ5_9ACTN</name>
<dbReference type="EMBL" id="JWIO01000052">
    <property type="protein sequence ID" value="KLL09892.1"/>
    <property type="molecule type" value="Genomic_DNA"/>
</dbReference>
<dbReference type="Pfam" id="PF06276">
    <property type="entry name" value="FhuF"/>
    <property type="match status" value="1"/>
</dbReference>
<organism evidence="6 7">
    <name type="scientific">Protofrankia coriariae</name>
    <dbReference type="NCBI Taxonomy" id="1562887"/>
    <lineage>
        <taxon>Bacteria</taxon>
        <taxon>Bacillati</taxon>
        <taxon>Actinomycetota</taxon>
        <taxon>Actinomycetes</taxon>
        <taxon>Frankiales</taxon>
        <taxon>Frankiaceae</taxon>
        <taxon>Protofrankia</taxon>
    </lineage>
</organism>
<comment type="caution">
    <text evidence="6">The sequence shown here is derived from an EMBL/GenBank/DDBJ whole genome shotgun (WGS) entry which is preliminary data.</text>
</comment>
<protein>
    <submittedName>
        <fullName evidence="6">IucA/IucC family protein</fullName>
    </submittedName>
</protein>
<dbReference type="PANTHER" id="PTHR34384:SF6">
    <property type="entry name" value="STAPHYLOFERRIN B SYNTHASE"/>
    <property type="match status" value="1"/>
</dbReference>
<dbReference type="Gene3D" id="3.30.310.280">
    <property type="match status" value="1"/>
</dbReference>
<feature type="compositionally biased region" description="Low complexity" evidence="3">
    <location>
        <begin position="133"/>
        <end position="146"/>
    </location>
</feature>
<reference evidence="6 7" key="1">
    <citation type="submission" date="2014-12" db="EMBL/GenBank/DDBJ databases">
        <title>Frankia sp. BMG5.1 draft genome.</title>
        <authorList>
            <person name="Gtari M."/>
            <person name="Ghodhbane-Gtari F."/>
            <person name="Nouioui I."/>
            <person name="Ktari A."/>
            <person name="Hezbri K."/>
            <person name="Mimouni W."/>
            <person name="Sbissi I."/>
            <person name="Ayari A."/>
            <person name="Yamanaka T."/>
            <person name="Normand P."/>
            <person name="Tisa L.S."/>
            <person name="Boudabous A."/>
        </authorList>
    </citation>
    <scope>NUCLEOTIDE SEQUENCE [LARGE SCALE GENOMIC DNA]</scope>
    <source>
        <strain evidence="6 7">BMG5.1</strain>
    </source>
</reference>
<gene>
    <name evidence="6" type="ORF">FrCorBMG51_21675</name>
</gene>
<feature type="compositionally biased region" description="Polar residues" evidence="3">
    <location>
        <begin position="42"/>
        <end position="56"/>
    </location>
</feature>
<evidence type="ECO:0000313" key="6">
    <source>
        <dbReference type="EMBL" id="KLL09892.1"/>
    </source>
</evidence>
<evidence type="ECO:0000256" key="1">
    <source>
        <dbReference type="ARBA" id="ARBA00004924"/>
    </source>
</evidence>
<evidence type="ECO:0000256" key="3">
    <source>
        <dbReference type="SAM" id="MobiDB-lite"/>
    </source>
</evidence>
<evidence type="ECO:0000259" key="4">
    <source>
        <dbReference type="Pfam" id="PF04183"/>
    </source>
</evidence>
<feature type="region of interest" description="Disordered" evidence="3">
    <location>
        <begin position="121"/>
        <end position="167"/>
    </location>
</feature>
<dbReference type="PANTHER" id="PTHR34384">
    <property type="entry name" value="L-2,3-DIAMINOPROPANOATE--CITRATE LIGASE"/>
    <property type="match status" value="1"/>
</dbReference>
<evidence type="ECO:0000313" key="7">
    <source>
        <dbReference type="Proteomes" id="UP000035425"/>
    </source>
</evidence>
<keyword evidence="7" id="KW-1185">Reference proteome</keyword>
<dbReference type="Gene3D" id="6.10.250.3370">
    <property type="match status" value="1"/>
</dbReference>
<dbReference type="Proteomes" id="UP000035425">
    <property type="component" value="Unassembled WGS sequence"/>
</dbReference>
<feature type="domain" description="Aerobactin siderophore biosynthesis IucA/IucC-like C-terminal" evidence="5">
    <location>
        <begin position="576"/>
        <end position="740"/>
    </location>
</feature>
<feature type="region of interest" description="Disordered" evidence="3">
    <location>
        <begin position="42"/>
        <end position="63"/>
    </location>
</feature>
<evidence type="ECO:0000259" key="5">
    <source>
        <dbReference type="Pfam" id="PF06276"/>
    </source>
</evidence>
<feature type="region of interest" description="Disordered" evidence="3">
    <location>
        <begin position="337"/>
        <end position="390"/>
    </location>
</feature>
<sequence length="787" mass="84185">MDGQERAVSRPHLWRAAGQALLAKLIAEFSYEELLHPQPVASTASTANPTDATNPASPAGTANLAGVTESADLSTATPPVARVGRGEPAGYRLTCGDVSYTFTARRGTFGTWWLDAASLRRAGPSGRPDRPGWPDGRPGSRPGGRSASADDPAPTDPGGYATSRGPVPADDPVRFVLDAAGLLDWPDDVTADVVRELTATHAADVRLLAAARPAAELADATYTEIEGFATGHPCMVANKGRLGFGLTDAGRYTPEAATPLRLLWVAAHPELATFASAGFTTASFPTAGSGGAGPAGADDPDARGGVLTQRRLLAAELDPSTRAAFATTLATWLATAGSGAEAGTDRDDGRPAEPGTAPARPAPPRGEPVADPPDGRGREEQAPSQGEPAATHEEYVWLPVHPWQWEHVIAPLFAAEIATGRLVLLGKAPDRYLPLQSVRTLVNIDRPARFNVKLALMIRNTLVWRGMSADDAHAGPDTSAWLVGIRDADAFLRDVTRVLPLPEIAGATVTHSAYGELARAPYRFHELLGVLWRQPVESLLAPGERARTFASLLLVGSDGRALVGELVARSGRGAREWLRALLSCLLPPLLHYLYVYGVAFTPHGENVVLVFDGDDAPTRIAIKDFGADIELVDAAHTGDDRRGWPEQADLPASAARYLRRWPASDLAHSILSALCAGHFRFFAVILEDHLGVDEREFWTLVRAEIENYHRAFPEHADRFALFGLLAPTFDRVCLNREQLAGTGFHDRPDRDGGFDVSHGQVASPLHLVTIDTVTPKSRPPKTERARR</sequence>
<dbReference type="InterPro" id="IPR007310">
    <property type="entry name" value="Aerobactin_biosyn_IucA/IucC_N"/>
</dbReference>
<dbReference type="Gene3D" id="1.10.510.40">
    <property type="match status" value="1"/>
</dbReference>
<proteinExistence type="inferred from homology"/>
<feature type="domain" description="Aerobactin siderophore biosynthesis IucA/IucC N-terminal" evidence="4">
    <location>
        <begin position="222"/>
        <end position="553"/>
    </location>
</feature>
<comment type="pathway">
    <text evidence="1">Siderophore biosynthesis.</text>
</comment>
<accession>A0ABR5EZJ5</accession>
<dbReference type="InterPro" id="IPR022770">
    <property type="entry name" value="IucA/IucC-like_C"/>
</dbReference>
<comment type="similarity">
    <text evidence="2">Belongs to the IucA/IucC family.</text>
</comment>
<evidence type="ECO:0000256" key="2">
    <source>
        <dbReference type="ARBA" id="ARBA00007832"/>
    </source>
</evidence>
<dbReference type="InterPro" id="IPR037455">
    <property type="entry name" value="LucA/IucC-like"/>
</dbReference>